<name>S8D9Q1_9LAMI</name>
<feature type="chain" id="PRO_5004562433" evidence="1">
    <location>
        <begin position="23"/>
        <end position="79"/>
    </location>
</feature>
<dbReference type="AlphaFoldDB" id="S8D9Q1"/>
<dbReference type="EMBL" id="AUSU01008417">
    <property type="protein sequence ID" value="EPS59373.1"/>
    <property type="molecule type" value="Genomic_DNA"/>
</dbReference>
<gene>
    <name evidence="2" type="ORF">M569_15435</name>
</gene>
<organism evidence="2 3">
    <name type="scientific">Genlisea aurea</name>
    <dbReference type="NCBI Taxonomy" id="192259"/>
    <lineage>
        <taxon>Eukaryota</taxon>
        <taxon>Viridiplantae</taxon>
        <taxon>Streptophyta</taxon>
        <taxon>Embryophyta</taxon>
        <taxon>Tracheophyta</taxon>
        <taxon>Spermatophyta</taxon>
        <taxon>Magnoliopsida</taxon>
        <taxon>eudicotyledons</taxon>
        <taxon>Gunneridae</taxon>
        <taxon>Pentapetalae</taxon>
        <taxon>asterids</taxon>
        <taxon>lamiids</taxon>
        <taxon>Lamiales</taxon>
        <taxon>Lentibulariaceae</taxon>
        <taxon>Genlisea</taxon>
    </lineage>
</organism>
<evidence type="ECO:0000256" key="1">
    <source>
        <dbReference type="SAM" id="SignalP"/>
    </source>
</evidence>
<accession>S8D9Q1</accession>
<keyword evidence="1" id="KW-0732">Signal</keyword>
<protein>
    <submittedName>
        <fullName evidence="2">Uncharacterized protein</fullName>
    </submittedName>
</protein>
<comment type="caution">
    <text evidence="2">The sequence shown here is derived from an EMBL/GenBank/DDBJ whole genome shotgun (WGS) entry which is preliminary data.</text>
</comment>
<evidence type="ECO:0000313" key="2">
    <source>
        <dbReference type="EMBL" id="EPS59373.1"/>
    </source>
</evidence>
<proteinExistence type="predicted"/>
<feature type="signal peptide" evidence="1">
    <location>
        <begin position="1"/>
        <end position="22"/>
    </location>
</feature>
<dbReference type="Proteomes" id="UP000015453">
    <property type="component" value="Unassembled WGS sequence"/>
</dbReference>
<feature type="non-terminal residue" evidence="2">
    <location>
        <position position="79"/>
    </location>
</feature>
<reference evidence="2 3" key="1">
    <citation type="journal article" date="2013" name="BMC Genomics">
        <title>The miniature genome of a carnivorous plant Genlisea aurea contains a low number of genes and short non-coding sequences.</title>
        <authorList>
            <person name="Leushkin E.V."/>
            <person name="Sutormin R.A."/>
            <person name="Nabieva E.R."/>
            <person name="Penin A.A."/>
            <person name="Kondrashov A.S."/>
            <person name="Logacheva M.D."/>
        </authorList>
    </citation>
    <scope>NUCLEOTIDE SEQUENCE [LARGE SCALE GENOMIC DNA]</scope>
</reference>
<keyword evidence="3" id="KW-1185">Reference proteome</keyword>
<sequence length="79" mass="8389">MAGRRIQIPILIAAAILVVTAAGDGGGKSVALTLERAVDREGMRVSQLRELDRIRHGRVLGQLSSVDFPVGGSYNPYTA</sequence>
<evidence type="ECO:0000313" key="3">
    <source>
        <dbReference type="Proteomes" id="UP000015453"/>
    </source>
</evidence>